<feature type="non-terminal residue" evidence="2">
    <location>
        <position position="1"/>
    </location>
</feature>
<feature type="compositionally biased region" description="Basic residues" evidence="1">
    <location>
        <begin position="15"/>
        <end position="25"/>
    </location>
</feature>
<protein>
    <submittedName>
        <fullName evidence="2">Uncharacterized protein</fullName>
    </submittedName>
</protein>
<name>A0A151IFH9_9HYME</name>
<evidence type="ECO:0000313" key="3">
    <source>
        <dbReference type="Proteomes" id="UP000078542"/>
    </source>
</evidence>
<proteinExistence type="predicted"/>
<sequence length="141" mass="16040">KIPKLTKRSCTQIHHCGKARARRSQKSGITMTDGQHRPFIKMKTKTVVAAATATATTRRRRRRNSVRPAKYSLVVLKIPRSGGVEKRYPRRARFLLHARDKTHQQAITSIIFSRNLCLSVCLFLLEIGHDLAKARVISVNK</sequence>
<gene>
    <name evidence="2" type="ORF">ALC62_09587</name>
</gene>
<keyword evidence="3" id="KW-1185">Reference proteome</keyword>
<evidence type="ECO:0000256" key="1">
    <source>
        <dbReference type="SAM" id="MobiDB-lite"/>
    </source>
</evidence>
<accession>A0A151IFH9</accession>
<dbReference type="AlphaFoldDB" id="A0A151IFH9"/>
<organism evidence="2 3">
    <name type="scientific">Cyphomyrmex costatus</name>
    <dbReference type="NCBI Taxonomy" id="456900"/>
    <lineage>
        <taxon>Eukaryota</taxon>
        <taxon>Metazoa</taxon>
        <taxon>Ecdysozoa</taxon>
        <taxon>Arthropoda</taxon>
        <taxon>Hexapoda</taxon>
        <taxon>Insecta</taxon>
        <taxon>Pterygota</taxon>
        <taxon>Neoptera</taxon>
        <taxon>Endopterygota</taxon>
        <taxon>Hymenoptera</taxon>
        <taxon>Apocrita</taxon>
        <taxon>Aculeata</taxon>
        <taxon>Formicoidea</taxon>
        <taxon>Formicidae</taxon>
        <taxon>Myrmicinae</taxon>
        <taxon>Cyphomyrmex</taxon>
    </lineage>
</organism>
<dbReference type="EMBL" id="KQ977793">
    <property type="protein sequence ID" value="KYM99671.1"/>
    <property type="molecule type" value="Genomic_DNA"/>
</dbReference>
<reference evidence="2 3" key="1">
    <citation type="submission" date="2016-03" db="EMBL/GenBank/DDBJ databases">
        <title>Cyphomyrmex costatus WGS genome.</title>
        <authorList>
            <person name="Nygaard S."/>
            <person name="Hu H."/>
            <person name="Boomsma J."/>
            <person name="Zhang G."/>
        </authorList>
    </citation>
    <scope>NUCLEOTIDE SEQUENCE [LARGE SCALE GENOMIC DNA]</scope>
    <source>
        <strain evidence="2">MS0001</strain>
        <tissue evidence="2">Whole body</tissue>
    </source>
</reference>
<dbReference type="Proteomes" id="UP000078542">
    <property type="component" value="Unassembled WGS sequence"/>
</dbReference>
<evidence type="ECO:0000313" key="2">
    <source>
        <dbReference type="EMBL" id="KYM99671.1"/>
    </source>
</evidence>
<feature type="region of interest" description="Disordered" evidence="1">
    <location>
        <begin position="1"/>
        <end position="32"/>
    </location>
</feature>